<organism evidence="5 6">
    <name type="scientific">Cohnella nanjingensis</name>
    <dbReference type="NCBI Taxonomy" id="1387779"/>
    <lineage>
        <taxon>Bacteria</taxon>
        <taxon>Bacillati</taxon>
        <taxon>Bacillota</taxon>
        <taxon>Bacilli</taxon>
        <taxon>Bacillales</taxon>
        <taxon>Paenibacillaceae</taxon>
        <taxon>Cohnella</taxon>
    </lineage>
</organism>
<dbReference type="EMBL" id="JACJVP010000007">
    <property type="protein sequence ID" value="MBB6670300.1"/>
    <property type="molecule type" value="Genomic_DNA"/>
</dbReference>
<gene>
    <name evidence="5" type="ORF">H7C19_06320</name>
</gene>
<sequence length="283" mass="32505">MFLSPMLLTKRETPFSDSRYLFEPKIDGHRLILSIQDGSVRLYTRHRTEVTKQYPELHDAPIADTTDVVLDGEVAYVDPETGAIDFETMMERFHLRKAEKIQRAMNLKPVHFFAFDILRYCGEDLRGKPLTNRKEILNGVLGSNEHFSAVLSVPGDGESLFQVVVDRDLEGIVAKRMDSVYVGKRDERWIKVINYTYADVVISGYRKGDFGWLAQFNGRPAGIIELAVPAIHKQAFYGVARGIKVAEDKNFVYLDPRIKARVRFRNWTRNGMLRTPEFVDFVV</sequence>
<comment type="caution">
    <text evidence="5">The sequence shown here is derived from an EMBL/GenBank/DDBJ whole genome shotgun (WGS) entry which is preliminary data.</text>
</comment>
<dbReference type="PANTHER" id="PTHR45674">
    <property type="entry name" value="DNA LIGASE 1/3 FAMILY MEMBER"/>
    <property type="match status" value="1"/>
</dbReference>
<name>A0A7X0VDU1_9BACL</name>
<keyword evidence="6" id="KW-1185">Reference proteome</keyword>
<proteinExistence type="inferred from homology"/>
<keyword evidence="2 5" id="KW-0436">Ligase</keyword>
<dbReference type="NCBIfam" id="NF005796">
    <property type="entry name" value="PRK07636.1"/>
    <property type="match status" value="1"/>
</dbReference>
<dbReference type="RefSeq" id="WP_185141735.1">
    <property type="nucleotide sequence ID" value="NZ_JACJVP010000007.1"/>
</dbReference>
<dbReference type="GO" id="GO:0006281">
    <property type="term" value="P:DNA repair"/>
    <property type="evidence" value="ECO:0007669"/>
    <property type="project" value="InterPro"/>
</dbReference>
<comment type="similarity">
    <text evidence="1">Belongs to the ATP-dependent DNA ligase family.</text>
</comment>
<feature type="domain" description="ATP-dependent DNA ligase family profile" evidence="4">
    <location>
        <begin position="110"/>
        <end position="192"/>
    </location>
</feature>
<evidence type="ECO:0000256" key="2">
    <source>
        <dbReference type="ARBA" id="ARBA00022598"/>
    </source>
</evidence>
<dbReference type="SUPFAM" id="SSF56091">
    <property type="entry name" value="DNA ligase/mRNA capping enzyme, catalytic domain"/>
    <property type="match status" value="1"/>
</dbReference>
<dbReference type="GO" id="GO:0006310">
    <property type="term" value="P:DNA recombination"/>
    <property type="evidence" value="ECO:0007669"/>
    <property type="project" value="InterPro"/>
</dbReference>
<dbReference type="InterPro" id="IPR012340">
    <property type="entry name" value="NA-bd_OB-fold"/>
</dbReference>
<dbReference type="Proteomes" id="UP000547209">
    <property type="component" value="Unassembled WGS sequence"/>
</dbReference>
<dbReference type="PROSITE" id="PS50160">
    <property type="entry name" value="DNA_LIGASE_A3"/>
    <property type="match status" value="1"/>
</dbReference>
<evidence type="ECO:0000256" key="1">
    <source>
        <dbReference type="ARBA" id="ARBA00007572"/>
    </source>
</evidence>
<dbReference type="InterPro" id="IPR012310">
    <property type="entry name" value="DNA_ligase_ATP-dep_cent"/>
</dbReference>
<evidence type="ECO:0000313" key="5">
    <source>
        <dbReference type="EMBL" id="MBB6670300.1"/>
    </source>
</evidence>
<dbReference type="PANTHER" id="PTHR45674:SF4">
    <property type="entry name" value="DNA LIGASE 1"/>
    <property type="match status" value="1"/>
</dbReference>
<dbReference type="CDD" id="cd07906">
    <property type="entry name" value="Adenylation_DNA_ligase_LigD_LigC"/>
    <property type="match status" value="1"/>
</dbReference>
<dbReference type="AlphaFoldDB" id="A0A7X0VDU1"/>
<dbReference type="GO" id="GO:0005524">
    <property type="term" value="F:ATP binding"/>
    <property type="evidence" value="ECO:0007669"/>
    <property type="project" value="InterPro"/>
</dbReference>
<evidence type="ECO:0000313" key="6">
    <source>
        <dbReference type="Proteomes" id="UP000547209"/>
    </source>
</evidence>
<reference evidence="5 6" key="1">
    <citation type="submission" date="2020-08" db="EMBL/GenBank/DDBJ databases">
        <title>Cohnella phylogeny.</title>
        <authorList>
            <person name="Dunlap C."/>
        </authorList>
    </citation>
    <scope>NUCLEOTIDE SEQUENCE [LARGE SCALE GENOMIC DNA]</scope>
    <source>
        <strain evidence="5 6">DSM 28246</strain>
    </source>
</reference>
<dbReference type="GO" id="GO:0003910">
    <property type="term" value="F:DNA ligase (ATP) activity"/>
    <property type="evidence" value="ECO:0007669"/>
    <property type="project" value="UniProtKB-EC"/>
</dbReference>
<evidence type="ECO:0000259" key="4">
    <source>
        <dbReference type="PROSITE" id="PS50160"/>
    </source>
</evidence>
<dbReference type="InterPro" id="IPR050191">
    <property type="entry name" value="ATP-dep_DNA_ligase"/>
</dbReference>
<dbReference type="SUPFAM" id="SSF50249">
    <property type="entry name" value="Nucleic acid-binding proteins"/>
    <property type="match status" value="1"/>
</dbReference>
<dbReference type="Gene3D" id="3.30.1490.70">
    <property type="match status" value="1"/>
</dbReference>
<comment type="catalytic activity">
    <reaction evidence="3">
        <text>ATP + (deoxyribonucleotide)n-3'-hydroxyl + 5'-phospho-(deoxyribonucleotide)m = (deoxyribonucleotide)n+m + AMP + diphosphate.</text>
        <dbReference type="EC" id="6.5.1.1"/>
    </reaction>
</comment>
<dbReference type="Pfam" id="PF01068">
    <property type="entry name" value="DNA_ligase_A_M"/>
    <property type="match status" value="1"/>
</dbReference>
<dbReference type="Gene3D" id="3.30.470.30">
    <property type="entry name" value="DNA ligase/mRNA capping enzyme"/>
    <property type="match status" value="1"/>
</dbReference>
<evidence type="ECO:0000256" key="3">
    <source>
        <dbReference type="ARBA" id="ARBA00034003"/>
    </source>
</evidence>
<protein>
    <submittedName>
        <fullName evidence="5">ATP-dependent DNA ligase</fullName>
    </submittedName>
</protein>
<accession>A0A7X0VDU1</accession>